<keyword evidence="3" id="KW-0472">Membrane</keyword>
<dbReference type="RefSeq" id="WP_078715678.1">
    <property type="nucleotide sequence ID" value="NZ_FUYC01000001.1"/>
</dbReference>
<organism evidence="4 5">
    <name type="scientific">Paucidesulfovibrio gracilis DSM 16080</name>
    <dbReference type="NCBI Taxonomy" id="1121449"/>
    <lineage>
        <taxon>Bacteria</taxon>
        <taxon>Pseudomonadati</taxon>
        <taxon>Thermodesulfobacteriota</taxon>
        <taxon>Desulfovibrionia</taxon>
        <taxon>Desulfovibrionales</taxon>
        <taxon>Desulfovibrionaceae</taxon>
        <taxon>Paucidesulfovibrio</taxon>
    </lineage>
</organism>
<dbReference type="PROSITE" id="PS00379">
    <property type="entry name" value="CDP_ALCOHOL_P_TRANSF"/>
    <property type="match status" value="1"/>
</dbReference>
<dbReference type="Proteomes" id="UP000190027">
    <property type="component" value="Unassembled WGS sequence"/>
</dbReference>
<dbReference type="EMBL" id="FUYC01000001">
    <property type="protein sequence ID" value="SKA71150.1"/>
    <property type="molecule type" value="Genomic_DNA"/>
</dbReference>
<dbReference type="GO" id="GO:0008654">
    <property type="term" value="P:phospholipid biosynthetic process"/>
    <property type="evidence" value="ECO:0007669"/>
    <property type="project" value="InterPro"/>
</dbReference>
<dbReference type="InterPro" id="IPR000462">
    <property type="entry name" value="CDP-OH_P_trans"/>
</dbReference>
<evidence type="ECO:0000256" key="1">
    <source>
        <dbReference type="ARBA" id="ARBA00022679"/>
    </source>
</evidence>
<evidence type="ECO:0000313" key="5">
    <source>
        <dbReference type="Proteomes" id="UP000190027"/>
    </source>
</evidence>
<gene>
    <name evidence="4" type="ORF">SAMN02745704_00083</name>
</gene>
<dbReference type="InterPro" id="IPR043130">
    <property type="entry name" value="CDP-OH_PTrfase_TM_dom"/>
</dbReference>
<dbReference type="Gene3D" id="1.20.120.1760">
    <property type="match status" value="1"/>
</dbReference>
<dbReference type="STRING" id="1121449.SAMN02745704_00083"/>
<protein>
    <submittedName>
        <fullName evidence="4">Phosphatidylglycerophosphate synthase</fullName>
    </submittedName>
</protein>
<keyword evidence="1 2" id="KW-0808">Transferase</keyword>
<proteinExistence type="inferred from homology"/>
<evidence type="ECO:0000256" key="2">
    <source>
        <dbReference type="RuleBase" id="RU003750"/>
    </source>
</evidence>
<sequence>MDSFNSRERAQQRRFAEKRDQLFRPVVNWLMQKGITSNQVSLLGVGFLALACLMPPPLALPAVVLIILYVLCDGIDGPLARQSGKAHDGGSLVDIVADQMGVVLLTASATYHLDAFGPAMVLFSAAYTVFIGLVVYANELDVSVRIFVRSKYPFYTLYGIGLYQNQDIVSWFCGLFAVYYAVESSTVLKKIYDYHASQTEQRDS</sequence>
<keyword evidence="3" id="KW-1133">Transmembrane helix</keyword>
<dbReference type="AlphaFoldDB" id="A0A1T4W1K9"/>
<dbReference type="Pfam" id="PF01066">
    <property type="entry name" value="CDP-OH_P_transf"/>
    <property type="match status" value="1"/>
</dbReference>
<dbReference type="GO" id="GO:0016020">
    <property type="term" value="C:membrane"/>
    <property type="evidence" value="ECO:0007669"/>
    <property type="project" value="InterPro"/>
</dbReference>
<dbReference type="OrthoDB" id="9782011at2"/>
<evidence type="ECO:0000256" key="3">
    <source>
        <dbReference type="SAM" id="Phobius"/>
    </source>
</evidence>
<feature type="transmembrane region" description="Helical" evidence="3">
    <location>
        <begin position="47"/>
        <end position="71"/>
    </location>
</feature>
<dbReference type="InterPro" id="IPR048254">
    <property type="entry name" value="CDP_ALCOHOL_P_TRANSF_CS"/>
</dbReference>
<feature type="transmembrane region" description="Helical" evidence="3">
    <location>
        <begin position="119"/>
        <end position="137"/>
    </location>
</feature>
<dbReference type="GO" id="GO:0016780">
    <property type="term" value="F:phosphotransferase activity, for other substituted phosphate groups"/>
    <property type="evidence" value="ECO:0007669"/>
    <property type="project" value="InterPro"/>
</dbReference>
<keyword evidence="3" id="KW-0812">Transmembrane</keyword>
<name>A0A1T4W1K9_9BACT</name>
<comment type="similarity">
    <text evidence="2">Belongs to the CDP-alcohol phosphatidyltransferase class-I family.</text>
</comment>
<keyword evidence="5" id="KW-1185">Reference proteome</keyword>
<accession>A0A1T4W1K9</accession>
<evidence type="ECO:0000313" key="4">
    <source>
        <dbReference type="EMBL" id="SKA71150.1"/>
    </source>
</evidence>
<reference evidence="4 5" key="1">
    <citation type="submission" date="2017-02" db="EMBL/GenBank/DDBJ databases">
        <authorList>
            <person name="Peterson S.W."/>
        </authorList>
    </citation>
    <scope>NUCLEOTIDE SEQUENCE [LARGE SCALE GENOMIC DNA]</scope>
    <source>
        <strain evidence="4 5">DSM 16080</strain>
    </source>
</reference>